<evidence type="ECO:0000256" key="4">
    <source>
        <dbReference type="ARBA" id="ARBA00044936"/>
    </source>
</evidence>
<dbReference type="InterPro" id="IPR007561">
    <property type="entry name" value="Cell_div_SepF/SepF-rel"/>
</dbReference>
<keyword evidence="1 5" id="KW-0132">Cell division</keyword>
<protein>
    <recommendedName>
        <fullName evidence="5">Cell division protein SepF</fullName>
    </recommendedName>
</protein>
<comment type="function">
    <text evidence="4 5">Cell division protein that is part of the divisome complex and is recruited early to the Z-ring. Probably stimulates Z-ring formation, perhaps through the cross-linking of FtsZ protofilaments. Its function overlaps with FtsA.</text>
</comment>
<evidence type="ECO:0000256" key="1">
    <source>
        <dbReference type="ARBA" id="ARBA00022618"/>
    </source>
</evidence>
<proteinExistence type="inferred from homology"/>
<accession>A0ABT9VUF4</accession>
<comment type="caution">
    <text evidence="7">The sequence shown here is derived from an EMBL/GenBank/DDBJ whole genome shotgun (WGS) entry which is preliminary data.</text>
</comment>
<dbReference type="InterPro" id="IPR038594">
    <property type="entry name" value="SepF-like_sf"/>
</dbReference>
<keyword evidence="3 5" id="KW-0131">Cell cycle</keyword>
<evidence type="ECO:0000256" key="3">
    <source>
        <dbReference type="ARBA" id="ARBA00023306"/>
    </source>
</evidence>
<reference evidence="7 8" key="1">
    <citation type="submission" date="2023-07" db="EMBL/GenBank/DDBJ databases">
        <title>Genomic Encyclopedia of Type Strains, Phase IV (KMG-IV): sequencing the most valuable type-strain genomes for metagenomic binning, comparative biology and taxonomic classification.</title>
        <authorList>
            <person name="Goeker M."/>
        </authorList>
    </citation>
    <scope>NUCLEOTIDE SEQUENCE [LARGE SCALE GENOMIC DNA]</scope>
    <source>
        <strain evidence="7 8">DSM 12751</strain>
    </source>
</reference>
<dbReference type="InterPro" id="IPR023052">
    <property type="entry name" value="Cell_div_SepF"/>
</dbReference>
<name>A0ABT9VUF4_9BACI</name>
<dbReference type="HAMAP" id="MF_01197">
    <property type="entry name" value="SepF"/>
    <property type="match status" value="1"/>
</dbReference>
<dbReference type="PANTHER" id="PTHR35798">
    <property type="entry name" value="CELL DIVISION PROTEIN SEPF"/>
    <property type="match status" value="1"/>
</dbReference>
<evidence type="ECO:0000313" key="8">
    <source>
        <dbReference type="Proteomes" id="UP001235840"/>
    </source>
</evidence>
<comment type="subcellular location">
    <subcellularLocation>
        <location evidence="5">Cytoplasm</location>
    </subcellularLocation>
    <text evidence="5">Localizes to the division site, in a FtsZ-dependent manner.</text>
</comment>
<keyword evidence="2 5" id="KW-0717">Septation</keyword>
<keyword evidence="8" id="KW-1185">Reference proteome</keyword>
<gene>
    <name evidence="5" type="primary">sepF</name>
    <name evidence="7" type="ORF">J2S11_000523</name>
</gene>
<dbReference type="Pfam" id="PF04472">
    <property type="entry name" value="SepF"/>
    <property type="match status" value="1"/>
</dbReference>
<dbReference type="RefSeq" id="WP_307390517.1">
    <property type="nucleotide sequence ID" value="NZ_BAAADK010000018.1"/>
</dbReference>
<sequence>MGMLRKLMDFLGLANESTQTNPQQTGQEQEYDYEEDEWLEEEQPAVYTQKLQKGQATNNLVQLQSVKAASKIVLMEPHSYEETQDMADHLRSRRIIIVNLQRLTHEQAKRTVDFLSGTVYAIGGSIHKLGQNIFLCTSDNVETQGAISEYQDEFQNRMR</sequence>
<evidence type="ECO:0000256" key="5">
    <source>
        <dbReference type="HAMAP-Rule" id="MF_01197"/>
    </source>
</evidence>
<evidence type="ECO:0000313" key="7">
    <source>
        <dbReference type="EMBL" id="MDQ0164623.1"/>
    </source>
</evidence>
<comment type="similarity">
    <text evidence="5">Belongs to the SepF family.</text>
</comment>
<evidence type="ECO:0000256" key="2">
    <source>
        <dbReference type="ARBA" id="ARBA00023210"/>
    </source>
</evidence>
<dbReference type="PANTHER" id="PTHR35798:SF1">
    <property type="entry name" value="CELL DIVISION PROTEIN SEPF"/>
    <property type="match status" value="1"/>
</dbReference>
<comment type="subunit">
    <text evidence="5">Homodimer. Interacts with FtsZ.</text>
</comment>
<feature type="region of interest" description="Disordered" evidence="6">
    <location>
        <begin position="14"/>
        <end position="35"/>
    </location>
</feature>
<dbReference type="Gene3D" id="3.30.110.150">
    <property type="entry name" value="SepF-like protein"/>
    <property type="match status" value="1"/>
</dbReference>
<organism evidence="7 8">
    <name type="scientific">Caldalkalibacillus horti</name>
    <dbReference type="NCBI Taxonomy" id="77523"/>
    <lineage>
        <taxon>Bacteria</taxon>
        <taxon>Bacillati</taxon>
        <taxon>Bacillota</taxon>
        <taxon>Bacilli</taxon>
        <taxon>Bacillales</taxon>
        <taxon>Bacillaceae</taxon>
        <taxon>Caldalkalibacillus</taxon>
    </lineage>
</organism>
<keyword evidence="5" id="KW-0963">Cytoplasm</keyword>
<dbReference type="EMBL" id="JAUSTY010000002">
    <property type="protein sequence ID" value="MDQ0164623.1"/>
    <property type="molecule type" value="Genomic_DNA"/>
</dbReference>
<dbReference type="Proteomes" id="UP001235840">
    <property type="component" value="Unassembled WGS sequence"/>
</dbReference>
<evidence type="ECO:0000256" key="6">
    <source>
        <dbReference type="SAM" id="MobiDB-lite"/>
    </source>
</evidence>